<comment type="caution">
    <text evidence="5">The sequence shown here is derived from an EMBL/GenBank/DDBJ whole genome shotgun (WGS) entry which is preliminary data.</text>
</comment>
<keyword evidence="2" id="KW-0547">Nucleotide-binding</keyword>
<protein>
    <submittedName>
        <fullName evidence="5">ABC transporter ATP-binding protein</fullName>
    </submittedName>
</protein>
<accession>A0A9X7E9K2</accession>
<dbReference type="InterPro" id="IPR027417">
    <property type="entry name" value="P-loop_NTPase"/>
</dbReference>
<dbReference type="InterPro" id="IPR003439">
    <property type="entry name" value="ABC_transporter-like_ATP-bd"/>
</dbReference>
<evidence type="ECO:0000256" key="3">
    <source>
        <dbReference type="ARBA" id="ARBA00022840"/>
    </source>
</evidence>
<sequence>MDILSVKNLSKIYEDKVILNKVNLSIGSGEFVALNGENGAGKSTTLQCIMGMTIKDSGEIYVSQYNMDTNPIEAKNIIGFSPDEPFLYPYLSGLEHLKLWAGFRNLNQEDIEYGIKLLNDLGLGTKDLNNFTSTYSKGMRQKIGFIGSIFHRPTLIILDEPFTAMDQKSTDTAIQMLKSFKQDGCSILFSSHQQEIKDQLADRFLILKDGDIY</sequence>
<dbReference type="EMBL" id="NUUR01000011">
    <property type="protein sequence ID" value="PHG83631.1"/>
    <property type="molecule type" value="Genomic_DNA"/>
</dbReference>
<dbReference type="Proteomes" id="UP000225135">
    <property type="component" value="Unassembled WGS sequence"/>
</dbReference>
<organism evidence="5 6">
    <name type="scientific">Bacillus cereus</name>
    <dbReference type="NCBI Taxonomy" id="1396"/>
    <lineage>
        <taxon>Bacteria</taxon>
        <taxon>Bacillati</taxon>
        <taxon>Bacillota</taxon>
        <taxon>Bacilli</taxon>
        <taxon>Bacillales</taxon>
        <taxon>Bacillaceae</taxon>
        <taxon>Bacillus</taxon>
        <taxon>Bacillus cereus group</taxon>
    </lineage>
</organism>
<dbReference type="PROSITE" id="PS50893">
    <property type="entry name" value="ABC_TRANSPORTER_2"/>
    <property type="match status" value="1"/>
</dbReference>
<keyword evidence="1" id="KW-0813">Transport</keyword>
<evidence type="ECO:0000259" key="4">
    <source>
        <dbReference type="PROSITE" id="PS50893"/>
    </source>
</evidence>
<dbReference type="SMART" id="SM00382">
    <property type="entry name" value="AAA"/>
    <property type="match status" value="1"/>
</dbReference>
<evidence type="ECO:0000313" key="6">
    <source>
        <dbReference type="Proteomes" id="UP000225135"/>
    </source>
</evidence>
<reference evidence="5 6" key="1">
    <citation type="submission" date="2017-09" db="EMBL/GenBank/DDBJ databases">
        <title>Large-scale bioinformatics analysis of Bacillus genomes uncovers conserved roles of natural products in bacterial physiology.</title>
        <authorList>
            <consortium name="Agbiome Team Llc"/>
            <person name="Bleich R.M."/>
            <person name="Grubbs K.J."/>
            <person name="Santa Maria K.C."/>
            <person name="Allen S.E."/>
            <person name="Farag S."/>
            <person name="Shank E.A."/>
            <person name="Bowers A."/>
        </authorList>
    </citation>
    <scope>NUCLEOTIDE SEQUENCE [LARGE SCALE GENOMIC DNA]</scope>
    <source>
        <strain evidence="5 6">AFS029792</strain>
    </source>
</reference>
<dbReference type="PANTHER" id="PTHR42939">
    <property type="entry name" value="ABC TRANSPORTER ATP-BINDING PROTEIN ALBC-RELATED"/>
    <property type="match status" value="1"/>
</dbReference>
<dbReference type="InterPro" id="IPR017871">
    <property type="entry name" value="ABC_transporter-like_CS"/>
</dbReference>
<gene>
    <name evidence="5" type="ORF">COI69_05695</name>
</gene>
<dbReference type="Gene3D" id="3.40.50.300">
    <property type="entry name" value="P-loop containing nucleotide triphosphate hydrolases"/>
    <property type="match status" value="1"/>
</dbReference>
<dbReference type="GO" id="GO:0016887">
    <property type="term" value="F:ATP hydrolysis activity"/>
    <property type="evidence" value="ECO:0007669"/>
    <property type="project" value="InterPro"/>
</dbReference>
<feature type="domain" description="ABC transporter" evidence="4">
    <location>
        <begin position="4"/>
        <end position="213"/>
    </location>
</feature>
<dbReference type="AlphaFoldDB" id="A0A9X7E9K2"/>
<dbReference type="RefSeq" id="WP_016084119.1">
    <property type="nucleotide sequence ID" value="NZ_NUQH01000101.1"/>
</dbReference>
<dbReference type="PANTHER" id="PTHR42939:SF1">
    <property type="entry name" value="ABC TRANSPORTER ATP-BINDING PROTEIN ALBC-RELATED"/>
    <property type="match status" value="1"/>
</dbReference>
<dbReference type="CDD" id="cd03230">
    <property type="entry name" value="ABC_DR_subfamily_A"/>
    <property type="match status" value="1"/>
</dbReference>
<evidence type="ECO:0000256" key="1">
    <source>
        <dbReference type="ARBA" id="ARBA00022448"/>
    </source>
</evidence>
<dbReference type="GO" id="GO:0005524">
    <property type="term" value="F:ATP binding"/>
    <property type="evidence" value="ECO:0007669"/>
    <property type="project" value="UniProtKB-KW"/>
</dbReference>
<proteinExistence type="predicted"/>
<dbReference type="InterPro" id="IPR003593">
    <property type="entry name" value="AAA+_ATPase"/>
</dbReference>
<dbReference type="Pfam" id="PF00005">
    <property type="entry name" value="ABC_tran"/>
    <property type="match status" value="1"/>
</dbReference>
<dbReference type="PROSITE" id="PS00211">
    <property type="entry name" value="ABC_TRANSPORTER_1"/>
    <property type="match status" value="1"/>
</dbReference>
<dbReference type="SUPFAM" id="SSF52540">
    <property type="entry name" value="P-loop containing nucleoside triphosphate hydrolases"/>
    <property type="match status" value="1"/>
</dbReference>
<name>A0A9X7E9K2_BACCE</name>
<dbReference type="InterPro" id="IPR051782">
    <property type="entry name" value="ABC_Transporter_VariousFunc"/>
</dbReference>
<evidence type="ECO:0000313" key="5">
    <source>
        <dbReference type="EMBL" id="PHG83631.1"/>
    </source>
</evidence>
<keyword evidence="3 5" id="KW-0067">ATP-binding</keyword>
<evidence type="ECO:0000256" key="2">
    <source>
        <dbReference type="ARBA" id="ARBA00022741"/>
    </source>
</evidence>